<evidence type="ECO:0000256" key="1">
    <source>
        <dbReference type="SAM" id="MobiDB-lite"/>
    </source>
</evidence>
<evidence type="ECO:0000313" key="2">
    <source>
        <dbReference type="EMBL" id="KGN36929.1"/>
    </source>
</evidence>
<keyword evidence="3" id="KW-1185">Reference proteome</keyword>
<dbReference type="OrthoDB" id="3755682at2"/>
<feature type="region of interest" description="Disordered" evidence="1">
    <location>
        <begin position="404"/>
        <end position="426"/>
    </location>
</feature>
<comment type="caution">
    <text evidence="2">The sequence shown here is derived from an EMBL/GenBank/DDBJ whole genome shotgun (WGS) entry which is preliminary data.</text>
</comment>
<proteinExistence type="predicted"/>
<dbReference type="RefSeq" id="WP_035905827.1">
    <property type="nucleotide sequence ID" value="NZ_AVPK01000007.1"/>
</dbReference>
<dbReference type="Proteomes" id="UP000030011">
    <property type="component" value="Unassembled WGS sequence"/>
</dbReference>
<accession>A0A0A0JJI2</accession>
<sequence>MLPHEIDPESGARMVGGEIPDWSEPAASPSAALGALVAAAARDLPTDARILLAGMPAVSLGAHLPAGAAAHRLVRGLPDARALTGSAEMAAGGVIAGGLDRLAAQGDTFDLVVAVGGPEATCSPDSTVADATDWVRLVLGLAGDSGRVVASLSNPTGMDRFLDIAVPDPASGWSVTDAVDGAPTAPPTPARLAELDDVEVLAAWPDAAAPSVVLTAGDLTDASGPAQAAVASLAARAEGRTALRDVWATAERLLDAGLGLPLAPAWVVTRHVALPASALPHPAGSRLLESELRRAVAGPGRERLRELVEAYAAWPQAPSDVRDVLVRPDGGLAALGEDRDGRATEAGHADPVDPDDHSGHTAAVRHGLSGFAQRVCADGAAGLWSAPTTDDVVRDLLAMAGVEGSAAPTAELDSRPAPTSRSAEANRLHDAEAALDETRRKVSWLEGTLRARDRRIRTLERSIAIESSTAYKVVHQLGRPVPALKRRARSFLDRHSGA</sequence>
<evidence type="ECO:0000313" key="3">
    <source>
        <dbReference type="Proteomes" id="UP000030011"/>
    </source>
</evidence>
<gene>
    <name evidence="2" type="ORF">N803_16065</name>
</gene>
<feature type="compositionally biased region" description="Basic and acidic residues" evidence="1">
    <location>
        <begin position="336"/>
        <end position="359"/>
    </location>
</feature>
<feature type="region of interest" description="Disordered" evidence="1">
    <location>
        <begin position="332"/>
        <end position="362"/>
    </location>
</feature>
<organism evidence="2 3">
    <name type="scientific">Knoellia subterranea KCTC 19937</name>
    <dbReference type="NCBI Taxonomy" id="1385521"/>
    <lineage>
        <taxon>Bacteria</taxon>
        <taxon>Bacillati</taxon>
        <taxon>Actinomycetota</taxon>
        <taxon>Actinomycetes</taxon>
        <taxon>Micrococcales</taxon>
        <taxon>Intrasporangiaceae</taxon>
        <taxon>Knoellia</taxon>
    </lineage>
</organism>
<name>A0A0A0JJI2_9MICO</name>
<protein>
    <submittedName>
        <fullName evidence="2">Uncharacterized protein</fullName>
    </submittedName>
</protein>
<dbReference type="EMBL" id="AVPK01000007">
    <property type="protein sequence ID" value="KGN36929.1"/>
    <property type="molecule type" value="Genomic_DNA"/>
</dbReference>
<reference evidence="2 3" key="1">
    <citation type="submission" date="2013-08" db="EMBL/GenBank/DDBJ databases">
        <title>The genome sequence of Knoellia subterranea.</title>
        <authorList>
            <person name="Zhu W."/>
            <person name="Wang G."/>
        </authorList>
    </citation>
    <scope>NUCLEOTIDE SEQUENCE [LARGE SCALE GENOMIC DNA]</scope>
    <source>
        <strain evidence="2 3">KCTC 19937</strain>
    </source>
</reference>
<dbReference type="AlphaFoldDB" id="A0A0A0JJI2"/>
<dbReference type="STRING" id="1385521.N803_16065"/>